<evidence type="ECO:0000256" key="14">
    <source>
        <dbReference type="ARBA" id="ARBA00032738"/>
    </source>
</evidence>
<proteinExistence type="inferred from homology"/>
<comment type="similarity">
    <text evidence="3">Belongs to the lysine N(6)-hydroxylase/L-ornithine N(5)-oxygenase family.</text>
</comment>
<sequence length="425" mass="48325">MTARPETPSKTHDFVGIGLGPFNLGLACLTEPIDELDGVFLESKPDFEWHAGMFLDGAHLQTPFMSDLVTLADPTSPYSFLNYLKEKGRLYSFYIRENFYPLRVEYDDYCRWAANKLSSVRFGTTVAEVRYEDGVYVVTTTAGDVFRARHLVLGTGTSPHYPEAVRGLGGDFFHNSQYMQNKAELQKKESITIVGSGQSAAEIYHDLLAEIDVYGYRLNWVTRSPRFFPLEYTKLTLEMTSPEYIDYYRELPEATRYRLTAQQKGLFKGIDGDLINEIFDLLYQKNLGGPVPTRLLTNSALNGATYENGTYTLSFRQEEQEKDYDLQTQGLVLATGYKYAEPEFLTPVKDRLRYDTQGNFDVARNYSIDTTGRGVFLQNAGVHTHSITSPDLGMGAYRNSYIIRELLGTEYYPVEKTIAFQEFSV</sequence>
<evidence type="ECO:0000256" key="5">
    <source>
        <dbReference type="ARBA" id="ARBA00016406"/>
    </source>
</evidence>
<dbReference type="PROSITE" id="PS51257">
    <property type="entry name" value="PROKAR_LIPOPROTEIN"/>
    <property type="match status" value="1"/>
</dbReference>
<dbReference type="GO" id="GO:0047091">
    <property type="term" value="F:L-lysine 6-monooxygenase (NADPH) activity"/>
    <property type="evidence" value="ECO:0007669"/>
    <property type="project" value="UniProtKB-EC"/>
</dbReference>
<dbReference type="EMBL" id="CP034463">
    <property type="protein sequence ID" value="AZP18032.1"/>
    <property type="molecule type" value="Genomic_DNA"/>
</dbReference>
<comment type="catalytic activity">
    <reaction evidence="15">
        <text>L-lysine + NADPH + O2 = N(6)-hydroxy-L-lysine + NADP(+) + H2O</text>
        <dbReference type="Rhea" id="RHEA:23228"/>
        <dbReference type="ChEBI" id="CHEBI:15377"/>
        <dbReference type="ChEBI" id="CHEBI:15379"/>
        <dbReference type="ChEBI" id="CHEBI:32551"/>
        <dbReference type="ChEBI" id="CHEBI:57783"/>
        <dbReference type="ChEBI" id="CHEBI:57820"/>
        <dbReference type="ChEBI" id="CHEBI:58349"/>
        <dbReference type="EC" id="1.14.13.59"/>
    </reaction>
</comment>
<dbReference type="KEGG" id="saqu:EJC51_19205"/>
<dbReference type="Gene3D" id="3.50.50.60">
    <property type="entry name" value="FAD/NAD(P)-binding domain"/>
    <property type="match status" value="1"/>
</dbReference>
<evidence type="ECO:0000256" key="6">
    <source>
        <dbReference type="ARBA" id="ARBA00022630"/>
    </source>
</evidence>
<evidence type="ECO:0000256" key="13">
    <source>
        <dbReference type="ARBA" id="ARBA00032493"/>
    </source>
</evidence>
<evidence type="ECO:0000256" key="12">
    <source>
        <dbReference type="ARBA" id="ARBA00031158"/>
    </source>
</evidence>
<dbReference type="RefSeq" id="WP_126272216.1">
    <property type="nucleotide sequence ID" value="NZ_CP034463.1"/>
</dbReference>
<keyword evidence="7" id="KW-0274">FAD</keyword>
<organism evidence="16 17">
    <name type="scientific">Streptomyces aquilus</name>
    <dbReference type="NCBI Taxonomy" id="2548456"/>
    <lineage>
        <taxon>Bacteria</taxon>
        <taxon>Bacillati</taxon>
        <taxon>Actinomycetota</taxon>
        <taxon>Actinomycetes</taxon>
        <taxon>Kitasatosporales</taxon>
        <taxon>Streptomycetaceae</taxon>
        <taxon>Streptomyces</taxon>
    </lineage>
</organism>
<dbReference type="PANTHER" id="PTHR42802:SF1">
    <property type="entry name" value="L-ORNITHINE N(5)-MONOOXYGENASE"/>
    <property type="match status" value="1"/>
</dbReference>
<dbReference type="EC" id="1.14.13.59" evidence="4"/>
<comment type="pathway">
    <text evidence="2">Siderophore biosynthesis.</text>
</comment>
<evidence type="ECO:0000256" key="2">
    <source>
        <dbReference type="ARBA" id="ARBA00004924"/>
    </source>
</evidence>
<dbReference type="Pfam" id="PF13434">
    <property type="entry name" value="Lys_Orn_oxgnase"/>
    <property type="match status" value="1"/>
</dbReference>
<dbReference type="Proteomes" id="UP000280197">
    <property type="component" value="Chromosome"/>
</dbReference>
<dbReference type="FunFam" id="3.50.50.60:FF:000135">
    <property type="entry name" value="L-lysine 6-monooxygenase IucD"/>
    <property type="match status" value="1"/>
</dbReference>
<evidence type="ECO:0000256" key="10">
    <source>
        <dbReference type="ARBA" id="ARBA00023033"/>
    </source>
</evidence>
<evidence type="ECO:0000256" key="11">
    <source>
        <dbReference type="ARBA" id="ARBA00029939"/>
    </source>
</evidence>
<dbReference type="AlphaFoldDB" id="A0A3Q9C0F8"/>
<keyword evidence="6" id="KW-0285">Flavoprotein</keyword>
<evidence type="ECO:0000256" key="4">
    <source>
        <dbReference type="ARBA" id="ARBA00013076"/>
    </source>
</evidence>
<evidence type="ECO:0000256" key="8">
    <source>
        <dbReference type="ARBA" id="ARBA00022857"/>
    </source>
</evidence>
<gene>
    <name evidence="16" type="ORF">EJC51_19205</name>
</gene>
<evidence type="ECO:0000313" key="17">
    <source>
        <dbReference type="Proteomes" id="UP000280197"/>
    </source>
</evidence>
<evidence type="ECO:0000313" key="16">
    <source>
        <dbReference type="EMBL" id="AZP18032.1"/>
    </source>
</evidence>
<dbReference type="InterPro" id="IPR036188">
    <property type="entry name" value="FAD/NAD-bd_sf"/>
</dbReference>
<reference evidence="16 17" key="1">
    <citation type="submission" date="2018-12" db="EMBL/GenBank/DDBJ databases">
        <authorList>
            <person name="Li K."/>
        </authorList>
    </citation>
    <scope>NUCLEOTIDE SEQUENCE [LARGE SCALE GENOMIC DNA]</scope>
    <source>
        <strain evidence="17">CR22</strain>
    </source>
</reference>
<keyword evidence="10" id="KW-0503">Monooxygenase</keyword>
<keyword evidence="9" id="KW-0560">Oxidoreductase</keyword>
<keyword evidence="8" id="KW-0521">NADP</keyword>
<keyword evidence="17" id="KW-1185">Reference proteome</keyword>
<comment type="cofactor">
    <cofactor evidence="1">
        <name>FAD</name>
        <dbReference type="ChEBI" id="CHEBI:57692"/>
    </cofactor>
</comment>
<accession>A0A3Q9C0F8</accession>
<protein>
    <recommendedName>
        <fullName evidence="5">L-lysine N6-monooxygenase MbtG</fullName>
        <ecNumber evidence="4">1.14.13.59</ecNumber>
    </recommendedName>
    <alternativeName>
        <fullName evidence="14">Lysine 6-N-hydroxylase</fullName>
    </alternativeName>
    <alternativeName>
        <fullName evidence="13">Lysine N6-hydroxylase</fullName>
    </alternativeName>
    <alternativeName>
        <fullName evidence="11">Lysine-N-oxygenase</fullName>
    </alternativeName>
    <alternativeName>
        <fullName evidence="12">Mycobactin synthase protein G</fullName>
    </alternativeName>
</protein>
<evidence type="ECO:0000256" key="1">
    <source>
        <dbReference type="ARBA" id="ARBA00001974"/>
    </source>
</evidence>
<evidence type="ECO:0000256" key="3">
    <source>
        <dbReference type="ARBA" id="ARBA00007588"/>
    </source>
</evidence>
<dbReference type="PANTHER" id="PTHR42802">
    <property type="entry name" value="MONOOXYGENASE"/>
    <property type="match status" value="1"/>
</dbReference>
<dbReference type="InterPro" id="IPR025700">
    <property type="entry name" value="Lys/Orn_oxygenase"/>
</dbReference>
<evidence type="ECO:0000256" key="9">
    <source>
        <dbReference type="ARBA" id="ARBA00023002"/>
    </source>
</evidence>
<evidence type="ECO:0000256" key="15">
    <source>
        <dbReference type="ARBA" id="ARBA00048407"/>
    </source>
</evidence>
<dbReference type="SUPFAM" id="SSF51905">
    <property type="entry name" value="FAD/NAD(P)-binding domain"/>
    <property type="match status" value="1"/>
</dbReference>
<evidence type="ECO:0000256" key="7">
    <source>
        <dbReference type="ARBA" id="ARBA00022827"/>
    </source>
</evidence>
<name>A0A3Q9C0F8_9ACTN</name>